<evidence type="ECO:0000313" key="3">
    <source>
        <dbReference type="WBParaSite" id="Pan_g16952.t1"/>
    </source>
</evidence>
<keyword evidence="1" id="KW-0812">Transmembrane</keyword>
<name>A0A7E4V5U6_PANRE</name>
<reference evidence="2" key="1">
    <citation type="journal article" date="2013" name="Genetics">
        <title>The draft genome and transcriptome of Panagrellus redivivus are shaped by the harsh demands of a free-living lifestyle.</title>
        <authorList>
            <person name="Srinivasan J."/>
            <person name="Dillman A.R."/>
            <person name="Macchietto M.G."/>
            <person name="Heikkinen L."/>
            <person name="Lakso M."/>
            <person name="Fracchia K.M."/>
            <person name="Antoshechkin I."/>
            <person name="Mortazavi A."/>
            <person name="Wong G."/>
            <person name="Sternberg P.W."/>
        </authorList>
    </citation>
    <scope>NUCLEOTIDE SEQUENCE [LARGE SCALE GENOMIC DNA]</scope>
    <source>
        <strain evidence="2">MT8872</strain>
    </source>
</reference>
<dbReference type="Proteomes" id="UP000492821">
    <property type="component" value="Unassembled WGS sequence"/>
</dbReference>
<keyword evidence="1" id="KW-1133">Transmembrane helix</keyword>
<keyword evidence="2" id="KW-1185">Reference proteome</keyword>
<organism evidence="2 3">
    <name type="scientific">Panagrellus redivivus</name>
    <name type="common">Microworm</name>
    <dbReference type="NCBI Taxonomy" id="6233"/>
    <lineage>
        <taxon>Eukaryota</taxon>
        <taxon>Metazoa</taxon>
        <taxon>Ecdysozoa</taxon>
        <taxon>Nematoda</taxon>
        <taxon>Chromadorea</taxon>
        <taxon>Rhabditida</taxon>
        <taxon>Tylenchina</taxon>
        <taxon>Panagrolaimomorpha</taxon>
        <taxon>Panagrolaimoidea</taxon>
        <taxon>Panagrolaimidae</taxon>
        <taxon>Panagrellus</taxon>
    </lineage>
</organism>
<reference evidence="3" key="2">
    <citation type="submission" date="2020-10" db="UniProtKB">
        <authorList>
            <consortium name="WormBaseParasite"/>
        </authorList>
    </citation>
    <scope>IDENTIFICATION</scope>
</reference>
<dbReference type="WBParaSite" id="Pan_g16952.t1">
    <property type="protein sequence ID" value="Pan_g16952.t1"/>
    <property type="gene ID" value="Pan_g16952"/>
</dbReference>
<evidence type="ECO:0000256" key="1">
    <source>
        <dbReference type="SAM" id="Phobius"/>
    </source>
</evidence>
<proteinExistence type="predicted"/>
<feature type="transmembrane region" description="Helical" evidence="1">
    <location>
        <begin position="12"/>
        <end position="28"/>
    </location>
</feature>
<sequence length="72" mass="8507">MSPPKRYGAKVLIGSCVFSAITIALVLYDEHLQRERRQVSVKYRLNTNQQKENMAEYEEQRRVFDSYKAQHS</sequence>
<evidence type="ECO:0000313" key="2">
    <source>
        <dbReference type="Proteomes" id="UP000492821"/>
    </source>
</evidence>
<keyword evidence="1" id="KW-0472">Membrane</keyword>
<protein>
    <submittedName>
        <fullName evidence="3">PET117 (Y</fullName>
    </submittedName>
</protein>
<dbReference type="AlphaFoldDB" id="A0A7E4V5U6"/>
<accession>A0A7E4V5U6</accession>